<dbReference type="Proteomes" id="UP000248925">
    <property type="component" value="Unassembled WGS sequence"/>
</dbReference>
<dbReference type="AlphaFoldDB" id="A0A2W4CFY7"/>
<dbReference type="RefSeq" id="WP_111162757.1">
    <property type="nucleotide sequence ID" value="NZ_PCDP01000054.1"/>
</dbReference>
<dbReference type="Gene3D" id="3.40.50.12370">
    <property type="match status" value="1"/>
</dbReference>
<dbReference type="CDD" id="cd00293">
    <property type="entry name" value="USP-like"/>
    <property type="match status" value="1"/>
</dbReference>
<evidence type="ECO:0000259" key="2">
    <source>
        <dbReference type="Pfam" id="PF00582"/>
    </source>
</evidence>
<dbReference type="OrthoDB" id="9804721at2"/>
<proteinExistence type="inferred from homology"/>
<dbReference type="SUPFAM" id="SSF52402">
    <property type="entry name" value="Adenine nucleotide alpha hydrolases-like"/>
    <property type="match status" value="2"/>
</dbReference>
<dbReference type="PANTHER" id="PTHR46268">
    <property type="entry name" value="STRESS RESPONSE PROTEIN NHAX"/>
    <property type="match status" value="1"/>
</dbReference>
<reference evidence="3 4" key="1">
    <citation type="journal article" date="2018" name="Sci. Rep.">
        <title>Rhizobium tumorigenes sp. nov., a novel plant tumorigenic bacterium isolated from cane gall tumors on thornless blackberry.</title>
        <authorList>
            <person name="Kuzmanovi N."/>
            <person name="Smalla K."/>
            <person name="Gronow S."/>
            <person name="PuBawska J."/>
        </authorList>
    </citation>
    <scope>NUCLEOTIDE SEQUENCE [LARGE SCALE GENOMIC DNA]</scope>
    <source>
        <strain evidence="3 4">CCBAU 85046</strain>
    </source>
</reference>
<name>A0A2W4CFY7_9HYPH</name>
<dbReference type="PRINTS" id="PR01438">
    <property type="entry name" value="UNVRSLSTRESS"/>
</dbReference>
<dbReference type="Pfam" id="PF00582">
    <property type="entry name" value="Usp"/>
    <property type="match status" value="1"/>
</dbReference>
<protein>
    <submittedName>
        <fullName evidence="3">Universal stress protein</fullName>
    </submittedName>
</protein>
<organism evidence="3 4">
    <name type="scientific">Rhizobium tubonense</name>
    <dbReference type="NCBI Taxonomy" id="484088"/>
    <lineage>
        <taxon>Bacteria</taxon>
        <taxon>Pseudomonadati</taxon>
        <taxon>Pseudomonadota</taxon>
        <taxon>Alphaproteobacteria</taxon>
        <taxon>Hyphomicrobiales</taxon>
        <taxon>Rhizobiaceae</taxon>
        <taxon>Rhizobium/Agrobacterium group</taxon>
        <taxon>Rhizobium</taxon>
    </lineage>
</organism>
<evidence type="ECO:0000313" key="4">
    <source>
        <dbReference type="Proteomes" id="UP000248925"/>
    </source>
</evidence>
<comment type="caution">
    <text evidence="3">The sequence shown here is derived from an EMBL/GenBank/DDBJ whole genome shotgun (WGS) entry which is preliminary data.</text>
</comment>
<gene>
    <name evidence="3" type="ORF">CPY51_23980</name>
</gene>
<feature type="domain" description="UspA" evidence="2">
    <location>
        <begin position="217"/>
        <end position="278"/>
    </location>
</feature>
<dbReference type="InterPro" id="IPR006015">
    <property type="entry name" value="Universal_stress_UspA"/>
</dbReference>
<dbReference type="InterPro" id="IPR006016">
    <property type="entry name" value="UspA"/>
</dbReference>
<accession>A0A2W4CFY7</accession>
<dbReference type="PANTHER" id="PTHR46268:SF15">
    <property type="entry name" value="UNIVERSAL STRESS PROTEIN HP_0031"/>
    <property type="match status" value="1"/>
</dbReference>
<evidence type="ECO:0000256" key="1">
    <source>
        <dbReference type="ARBA" id="ARBA00008791"/>
    </source>
</evidence>
<dbReference type="EMBL" id="PCDP01000054">
    <property type="protein sequence ID" value="PZM10028.1"/>
    <property type="molecule type" value="Genomic_DNA"/>
</dbReference>
<sequence>MSFKTILSVVGMRQSAADIEIATTLCTELGAHLRLLVVSLEATSPVADYALATSSIWVEERQRNIEKLAAEADSLKESLKRYGISYEVESLWLDSAYADTDIGDYARYSDLVVVGPSLSGDDEELKWHTVNGALFEAMRPVLIVPDKRVPSLKPKTILLAWNSTLEASRGAREGLDIMAGAEVHITLVDPDATCGRNGEEPGADIALYLARHDINATVDRLPSAGRDISDVLNQHAIDISADLIVMGGYGHSRLRERIFGGVTRTMIKTPKLPVLMAR</sequence>
<evidence type="ECO:0000313" key="3">
    <source>
        <dbReference type="EMBL" id="PZM10028.1"/>
    </source>
</evidence>
<comment type="similarity">
    <text evidence="1">Belongs to the universal stress protein A family.</text>
</comment>
<keyword evidence="4" id="KW-1185">Reference proteome</keyword>